<keyword evidence="1" id="KW-0677">Repeat</keyword>
<keyword evidence="4" id="KW-1185">Reference proteome</keyword>
<evidence type="ECO:0000256" key="2">
    <source>
        <dbReference type="SAM" id="MobiDB-lite"/>
    </source>
</evidence>
<feature type="compositionally biased region" description="Low complexity" evidence="2">
    <location>
        <begin position="169"/>
        <end position="178"/>
    </location>
</feature>
<dbReference type="PANTHER" id="PTHR43215:SF14">
    <property type="entry name" value="RADIAL SPOKE HEAD 1 HOMOLOG"/>
    <property type="match status" value="1"/>
</dbReference>
<proteinExistence type="predicted"/>
<dbReference type="SMART" id="SM00698">
    <property type="entry name" value="MORN"/>
    <property type="match status" value="15"/>
</dbReference>
<dbReference type="AlphaFoldDB" id="A0ABD3NEC8"/>
<feature type="region of interest" description="Disordered" evidence="2">
    <location>
        <begin position="314"/>
        <end position="336"/>
    </location>
</feature>
<evidence type="ECO:0000256" key="1">
    <source>
        <dbReference type="ARBA" id="ARBA00022737"/>
    </source>
</evidence>
<sequence length="906" mass="99643">MAPAAVVVPAEEGMSMGDTNIIITTNPNAIAMRLTSHSDADTTTIASSPAASAAMDSYNLAPTFAYTPTSTRRVRTNSTGSISSNSCRSGSGGTMNSSSIIHHHHRDDEFPSASSSSYSSIATWSKLGVSSQQLQQRHQEDMISILDLLEQLQQNCTLNDDSAQPTSPDDNNNSSSNNDHPRKEFAIRHYPNGNLFSGSIDARTNELVYGRMTYALDMEIYEGPFQNGKRHGPGAVCCKMDGSAKFLGRYHEGEMYSGTLISSEFTYTGTFLNNNYHGIGTMVAQNGSIYQGQFVHGKYHGVGRLRTVMIDPHYDDADANDEEGNDRSRDSSRGGEVERVYTGDFVDGLFSGFGTFLTDSANGLPSFIGTWSEGKRIEGIETLPNGDVYEGKFVNERREGPGVLRVKASGRPSLTKCGIWEGGMLKEDRDLSVEFENGDFYFGEHVDSVPHGFGKMDYADTGYGESSYIGSFVNGVRHGEGRCFFHKTGEVYEGEWSCDEPIGLMIFQYHGPLVGEGASGEDIILETVEPPPRPPTDQPRRCSNTSMGSFDGDLSVDEDKCMSLSGIDNVITDNGLQTTSSFRRQSTSSENLSQTIKALSILDNFEINIKRYQYQNGDVFEGCLDEVSGLRQGSGFYTEHRMGSSYDGDWKHGKRHGTGHLKLASGVEYSGEFHNDKIHGQGRLILINGSEYSGSFVNGLFHGHGVLEDHGQHRVYIGEFEDGEKDGEGEETLSDGSRFKGTYQQGKRNGFGILYGPDNSVIYRGDWRDDLQHGRGVLYRRQLLEDSCEENINDGVYDGDFFKNKFSGSGKLTYNDRTSIEGQWLDGRPIDGDWSITYPDGSKFYGFATFRNPGEKLIASVRSFSRGLTAVSHDFLRVPLPHGFGSLLHPSGRRDVGSFVYGEKTA</sequence>
<name>A0ABD3NEC8_9STRA</name>
<dbReference type="Pfam" id="PF02493">
    <property type="entry name" value="MORN"/>
    <property type="match status" value="14"/>
</dbReference>
<feature type="region of interest" description="Disordered" evidence="2">
    <location>
        <begin position="528"/>
        <end position="551"/>
    </location>
</feature>
<reference evidence="3 4" key="1">
    <citation type="submission" date="2024-10" db="EMBL/GenBank/DDBJ databases">
        <title>Updated reference genomes for cyclostephanoid diatoms.</title>
        <authorList>
            <person name="Roberts W.R."/>
            <person name="Alverson A.J."/>
        </authorList>
    </citation>
    <scope>NUCLEOTIDE SEQUENCE [LARGE SCALE GENOMIC DNA]</scope>
    <source>
        <strain evidence="3 4">AJA232-27</strain>
    </source>
</reference>
<comment type="caution">
    <text evidence="3">The sequence shown here is derived from an EMBL/GenBank/DDBJ whole genome shotgun (WGS) entry which is preliminary data.</text>
</comment>
<feature type="compositionally biased region" description="Basic and acidic residues" evidence="2">
    <location>
        <begin position="325"/>
        <end position="336"/>
    </location>
</feature>
<feature type="region of interest" description="Disordered" evidence="2">
    <location>
        <begin position="158"/>
        <end position="182"/>
    </location>
</feature>
<feature type="region of interest" description="Disordered" evidence="2">
    <location>
        <begin position="71"/>
        <end position="99"/>
    </location>
</feature>
<dbReference type="InterPro" id="IPR003409">
    <property type="entry name" value="MORN"/>
</dbReference>
<feature type="compositionally biased region" description="Polar residues" evidence="2">
    <location>
        <begin position="158"/>
        <end position="168"/>
    </location>
</feature>
<feature type="compositionally biased region" description="Low complexity" evidence="2">
    <location>
        <begin position="76"/>
        <end position="89"/>
    </location>
</feature>
<gene>
    <name evidence="3" type="ORF">ACHAWU_004773</name>
</gene>
<dbReference type="PANTHER" id="PTHR43215">
    <property type="entry name" value="RADIAL SPOKE HEAD 1 HOMOLOG"/>
    <property type="match status" value="1"/>
</dbReference>
<dbReference type="Gene3D" id="2.20.110.10">
    <property type="entry name" value="Histone H3 K4-specific methyltransferase SET7/9 N-terminal domain"/>
    <property type="match status" value="7"/>
</dbReference>
<dbReference type="EMBL" id="JALLBG020000030">
    <property type="protein sequence ID" value="KAL3771150.1"/>
    <property type="molecule type" value="Genomic_DNA"/>
</dbReference>
<evidence type="ECO:0000313" key="4">
    <source>
        <dbReference type="Proteomes" id="UP001530293"/>
    </source>
</evidence>
<dbReference type="Proteomes" id="UP001530293">
    <property type="component" value="Unassembled WGS sequence"/>
</dbReference>
<accession>A0ABD3NEC8</accession>
<protein>
    <submittedName>
        <fullName evidence="3">Uncharacterized protein</fullName>
    </submittedName>
</protein>
<organism evidence="3 4">
    <name type="scientific">Discostella pseudostelligera</name>
    <dbReference type="NCBI Taxonomy" id="259834"/>
    <lineage>
        <taxon>Eukaryota</taxon>
        <taxon>Sar</taxon>
        <taxon>Stramenopiles</taxon>
        <taxon>Ochrophyta</taxon>
        <taxon>Bacillariophyta</taxon>
        <taxon>Coscinodiscophyceae</taxon>
        <taxon>Thalassiosirophycidae</taxon>
        <taxon>Stephanodiscales</taxon>
        <taxon>Stephanodiscaceae</taxon>
        <taxon>Discostella</taxon>
    </lineage>
</organism>
<evidence type="ECO:0000313" key="3">
    <source>
        <dbReference type="EMBL" id="KAL3771150.1"/>
    </source>
</evidence>
<dbReference type="SUPFAM" id="SSF82185">
    <property type="entry name" value="Histone H3 K4-specific methyltransferase SET7/9 N-terminal domain"/>
    <property type="match status" value="6"/>
</dbReference>